<gene>
    <name evidence="2" type="ORF">JOF56_010235</name>
</gene>
<proteinExistence type="predicted"/>
<dbReference type="InterPro" id="IPR036629">
    <property type="entry name" value="YjbJ_sf"/>
</dbReference>
<dbReference type="Proteomes" id="UP001519332">
    <property type="component" value="Unassembled WGS sequence"/>
</dbReference>
<sequence length="51" mass="5731">MSANDKPKHLVEELVGKVKQEWGEHTGNEALRVEGEAEADEAKAELERDKE</sequence>
<feature type="region of interest" description="Disordered" evidence="1">
    <location>
        <begin position="21"/>
        <end position="51"/>
    </location>
</feature>
<dbReference type="EMBL" id="JAGINW010000001">
    <property type="protein sequence ID" value="MBP2329850.1"/>
    <property type="molecule type" value="Genomic_DNA"/>
</dbReference>
<comment type="caution">
    <text evidence="2">The sequence shown here is derived from an EMBL/GenBank/DDBJ whole genome shotgun (WGS) entry which is preliminary data.</text>
</comment>
<dbReference type="RefSeq" id="WP_209646546.1">
    <property type="nucleotide sequence ID" value="NZ_JAGINW010000001.1"/>
</dbReference>
<evidence type="ECO:0000313" key="3">
    <source>
        <dbReference type="Proteomes" id="UP001519332"/>
    </source>
</evidence>
<dbReference type="SUPFAM" id="SSF69047">
    <property type="entry name" value="Hypothetical protein YjbJ"/>
    <property type="match status" value="1"/>
</dbReference>
<protein>
    <submittedName>
        <fullName evidence="2">Uncharacterized protein YjbJ (UPF0337 family)</fullName>
    </submittedName>
</protein>
<organism evidence="2 3">
    <name type="scientific">Kibdelosporangium banguiense</name>
    <dbReference type="NCBI Taxonomy" id="1365924"/>
    <lineage>
        <taxon>Bacteria</taxon>
        <taxon>Bacillati</taxon>
        <taxon>Actinomycetota</taxon>
        <taxon>Actinomycetes</taxon>
        <taxon>Pseudonocardiales</taxon>
        <taxon>Pseudonocardiaceae</taxon>
        <taxon>Kibdelosporangium</taxon>
    </lineage>
</organism>
<keyword evidence="3" id="KW-1185">Reference proteome</keyword>
<evidence type="ECO:0000313" key="2">
    <source>
        <dbReference type="EMBL" id="MBP2329850.1"/>
    </source>
</evidence>
<reference evidence="2 3" key="1">
    <citation type="submission" date="2021-03" db="EMBL/GenBank/DDBJ databases">
        <title>Sequencing the genomes of 1000 actinobacteria strains.</title>
        <authorList>
            <person name="Klenk H.-P."/>
        </authorList>
    </citation>
    <scope>NUCLEOTIDE SEQUENCE [LARGE SCALE GENOMIC DNA]</scope>
    <source>
        <strain evidence="2 3">DSM 46670</strain>
    </source>
</reference>
<accession>A0ABS4TZM3</accession>
<name>A0ABS4TZM3_9PSEU</name>
<evidence type="ECO:0000256" key="1">
    <source>
        <dbReference type="SAM" id="MobiDB-lite"/>
    </source>
</evidence>